<accession>A0A150LJ71</accession>
<sequence length="45" mass="5751">MKKRKRQAKWYLLYRREDGQAVYRYEPLKKYELDSRIKKGWKLVM</sequence>
<comment type="caution">
    <text evidence="1">The sequence shown here is derived from an EMBL/GenBank/DDBJ whole genome shotgun (WGS) entry which is preliminary data.</text>
</comment>
<organism evidence="1 2">
    <name type="scientific">Saccharococcus caldoxylosilyticus</name>
    <dbReference type="NCBI Taxonomy" id="81408"/>
    <lineage>
        <taxon>Bacteria</taxon>
        <taxon>Bacillati</taxon>
        <taxon>Bacillota</taxon>
        <taxon>Bacilli</taxon>
        <taxon>Bacillales</taxon>
        <taxon>Anoxybacillaceae</taxon>
        <taxon>Saccharococcus</taxon>
    </lineage>
</organism>
<name>A0A150LJ71_9BACL</name>
<dbReference type="Proteomes" id="UP000075455">
    <property type="component" value="Unassembled WGS sequence"/>
</dbReference>
<dbReference type="EMBL" id="LQYS01000062">
    <property type="protein sequence ID" value="KYD12421.1"/>
    <property type="molecule type" value="Genomic_DNA"/>
</dbReference>
<gene>
    <name evidence="1" type="ORF">B4119_2927</name>
</gene>
<reference evidence="1 2" key="1">
    <citation type="submission" date="2016-01" db="EMBL/GenBank/DDBJ databases">
        <title>Draft Genome Sequences of Seven Thermophilic Sporeformers Isolated from Foods.</title>
        <authorList>
            <person name="Berendsen E.M."/>
            <person name="Wells-Bennik M.H."/>
            <person name="Krawcyk A.O."/>
            <person name="De Jong A."/>
            <person name="Holsappel S."/>
            <person name="Eijlander R.T."/>
            <person name="Kuipers O.P."/>
        </authorList>
    </citation>
    <scope>NUCLEOTIDE SEQUENCE [LARGE SCALE GENOMIC DNA]</scope>
    <source>
        <strain evidence="1 2">B4119</strain>
    </source>
</reference>
<protein>
    <submittedName>
        <fullName evidence="1">Uncharacterized protein</fullName>
    </submittedName>
</protein>
<dbReference type="STRING" id="81408.B4119_2927"/>
<dbReference type="RefSeq" id="WP_187252124.1">
    <property type="nucleotide sequence ID" value="NZ_LQYS01000062.1"/>
</dbReference>
<evidence type="ECO:0000313" key="1">
    <source>
        <dbReference type="EMBL" id="KYD12421.1"/>
    </source>
</evidence>
<proteinExistence type="predicted"/>
<evidence type="ECO:0000313" key="2">
    <source>
        <dbReference type="Proteomes" id="UP000075455"/>
    </source>
</evidence>
<dbReference type="AlphaFoldDB" id="A0A150LJ71"/>